<name>A0A060HTX4_9ARCH</name>
<dbReference type="HOGENOM" id="CLU_2165355_0_0_2"/>
<evidence type="ECO:0000313" key="2">
    <source>
        <dbReference type="EMBL" id="AIC16881.1"/>
    </source>
</evidence>
<dbReference type="EMBL" id="CP007536">
    <property type="protein sequence ID" value="AIC16881.1"/>
    <property type="molecule type" value="Genomic_DNA"/>
</dbReference>
<feature type="region of interest" description="Disordered" evidence="1">
    <location>
        <begin position="61"/>
        <end position="110"/>
    </location>
</feature>
<proteinExistence type="predicted"/>
<reference evidence="2 3" key="1">
    <citation type="journal article" date="2014" name="Int. J. Syst. Evol. Microbiol.">
        <title>Nitrososphaera viennensis gen. nov., sp. nov., an aerobic and mesophilic, ammonia-oxidizing archaeon from soil and a member of the archaeal phylum Thaumarchaeota.</title>
        <authorList>
            <person name="Stieglmeier M."/>
            <person name="Klingl A."/>
            <person name="Alves R.J."/>
            <person name="Rittmann S.K."/>
            <person name="Melcher M."/>
            <person name="Leisch N."/>
            <person name="Schleper C."/>
        </authorList>
    </citation>
    <scope>NUCLEOTIDE SEQUENCE [LARGE SCALE GENOMIC DNA]</scope>
    <source>
        <strain evidence="2">EN76</strain>
    </source>
</reference>
<dbReference type="GeneID" id="74947846"/>
<dbReference type="KEGG" id="nvn:NVIE_026100"/>
<evidence type="ECO:0008006" key="4">
    <source>
        <dbReference type="Google" id="ProtNLM"/>
    </source>
</evidence>
<feature type="compositionally biased region" description="Basic and acidic residues" evidence="1">
    <location>
        <begin position="61"/>
        <end position="89"/>
    </location>
</feature>
<dbReference type="OrthoDB" id="384494at2157"/>
<evidence type="ECO:0000256" key="1">
    <source>
        <dbReference type="SAM" id="MobiDB-lite"/>
    </source>
</evidence>
<protein>
    <recommendedName>
        <fullName evidence="4">HEAT repeat domain-containing protein</fullName>
    </recommendedName>
</protein>
<sequence>MPESLWDLKETAKWARNPGEKKAAIKTLSARGEEALPLLEEILAITAYDDIRAVAMEAIRSVREKENPAEKEKSSGTAEKSKADAKKDTAAGASAAEKSKGSSKLADLPP</sequence>
<keyword evidence="3" id="KW-1185">Reference proteome</keyword>
<evidence type="ECO:0000313" key="3">
    <source>
        <dbReference type="Proteomes" id="UP000027093"/>
    </source>
</evidence>
<dbReference type="AlphaFoldDB" id="A0A060HTX4"/>
<organism evidence="2 3">
    <name type="scientific">Nitrososphaera viennensis EN76</name>
    <dbReference type="NCBI Taxonomy" id="926571"/>
    <lineage>
        <taxon>Archaea</taxon>
        <taxon>Nitrososphaerota</taxon>
        <taxon>Nitrososphaeria</taxon>
        <taxon>Nitrososphaerales</taxon>
        <taxon>Nitrososphaeraceae</taxon>
        <taxon>Nitrososphaera</taxon>
    </lineage>
</organism>
<accession>A0A060HTX4</accession>
<dbReference type="RefSeq" id="WP_075055547.1">
    <property type="nucleotide sequence ID" value="NZ_CP007536.1"/>
</dbReference>
<gene>
    <name evidence="2" type="ORF">NVIE_026100</name>
</gene>
<dbReference type="Proteomes" id="UP000027093">
    <property type="component" value="Chromosome"/>
</dbReference>